<gene>
    <name evidence="3" type="ORF">PDM29_18080</name>
</gene>
<evidence type="ECO:0000259" key="2">
    <source>
        <dbReference type="Pfam" id="PF20410"/>
    </source>
</evidence>
<feature type="region of interest" description="Disordered" evidence="1">
    <location>
        <begin position="593"/>
        <end position="615"/>
    </location>
</feature>
<evidence type="ECO:0000256" key="1">
    <source>
        <dbReference type="SAM" id="MobiDB-lite"/>
    </source>
</evidence>
<keyword evidence="4" id="KW-1185">Reference proteome</keyword>
<evidence type="ECO:0000313" key="4">
    <source>
        <dbReference type="Proteomes" id="UP001302072"/>
    </source>
</evidence>
<protein>
    <recommendedName>
        <fullName evidence="2">X-Tfes XVIPCD domain-containing protein</fullName>
    </recommendedName>
</protein>
<dbReference type="EMBL" id="CP115541">
    <property type="protein sequence ID" value="WNH52220.1"/>
    <property type="molecule type" value="Genomic_DNA"/>
</dbReference>
<organism evidence="3 4">
    <name type="scientific">Stenotrophomonas oahuensis</name>
    <dbReference type="NCBI Taxonomy" id="3003271"/>
    <lineage>
        <taxon>Bacteria</taxon>
        <taxon>Pseudomonadati</taxon>
        <taxon>Pseudomonadota</taxon>
        <taxon>Gammaproteobacteria</taxon>
        <taxon>Lysobacterales</taxon>
        <taxon>Lysobacteraceae</taxon>
        <taxon>Stenotrophomonas</taxon>
    </lineage>
</organism>
<feature type="compositionally biased region" description="Low complexity" evidence="1">
    <location>
        <begin position="595"/>
        <end position="609"/>
    </location>
</feature>
<name>A0ABY9YP44_9GAMM</name>
<dbReference type="InterPro" id="IPR046519">
    <property type="entry name" value="X-Tfes_XVIPCD"/>
</dbReference>
<proteinExistence type="predicted"/>
<feature type="region of interest" description="Disordered" evidence="1">
    <location>
        <begin position="20"/>
        <end position="81"/>
    </location>
</feature>
<dbReference type="Proteomes" id="UP001302072">
    <property type="component" value="Chromosome"/>
</dbReference>
<reference evidence="3 4" key="1">
    <citation type="submission" date="2022-12" db="EMBL/GenBank/DDBJ databases">
        <title>Two new species, Stenotrophomonas aracearum and Stenotrophomonas oahuensis, isolated from Anthurium (Araceae family) in Hawaii.</title>
        <authorList>
            <person name="Chunag S.C."/>
            <person name="Dobhal S."/>
            <person name="Alvarez A."/>
            <person name="Arif M."/>
        </authorList>
    </citation>
    <scope>NUCLEOTIDE SEQUENCE [LARGE SCALE GENOMIC DNA]</scope>
    <source>
        <strain evidence="3 4">A5586</strain>
    </source>
</reference>
<feature type="domain" description="X-Tfes XVIPCD" evidence="2">
    <location>
        <begin position="489"/>
        <end position="585"/>
    </location>
</feature>
<accession>A0ABY9YP44</accession>
<dbReference type="RefSeq" id="WP_311191425.1">
    <property type="nucleotide sequence ID" value="NZ_CP115541.1"/>
</dbReference>
<sequence length="615" mass="65547">MNDPTRKEGASVDAAARNAANVAFDPTYTSSNSEVHGKAGRTSVSATPDDGGFKVTQEARQQGSGPAGGPFRATTLGAGESSGDGRVQYQLELETVAGQRQKSGIVESTHTEGLRGRYRVSLPEGEGTDPTLINPFDPQTLPKGGSVTLDAQSFSGTAMAGTFRNIAAEHKLTEAEGASLRVDRLEDGGVRVTTGPNQAVEAFNGIGFSAKGVTAIAGRQDALGQSSVRTATFDLADAQGQAAYQQFVANGSLDSKMPGVADVATVERLGMSSQTRLKVDVGSVFGVDVAGQRNTGDVTQVRRDNGSYTELRNVQYSGNLPVTRLSQYGADGQELRDQRRYEFTFDLRQHAQGDQVAGLLNSALTGDTGERGPVKAGELNTVSFSEDQMRAMMERTQQMVQDNPMAGERWRLLAEDGRGGLQTDVDAYAASLARNRGNSEYGMAEQMFRLATADKDAGVEKIDATVDGAHLRNLPPPSPLLPVNDPRQSSSADHPLWLQSHGAVSRLDAAMGRQPDQSTERLGMALLVAAKDKGMCRIDEAVLSEDARYAFAVQGQPHAADRQVARTDTAQAVSTPVEKQLETLESVNQRIGENAQAQQQEAQVQEQAVSRSMGR</sequence>
<evidence type="ECO:0000313" key="3">
    <source>
        <dbReference type="EMBL" id="WNH52220.1"/>
    </source>
</evidence>
<dbReference type="Pfam" id="PF20410">
    <property type="entry name" value="X-Tfes_XVIPCD"/>
    <property type="match status" value="1"/>
</dbReference>